<dbReference type="OrthoDB" id="9802126at2"/>
<feature type="region of interest" description="Disordered" evidence="1">
    <location>
        <begin position="404"/>
        <end position="425"/>
    </location>
</feature>
<feature type="domain" description="Glycosyl transferase family 28 C-terminal" evidence="2">
    <location>
        <begin position="227"/>
        <end position="327"/>
    </location>
</feature>
<dbReference type="PANTHER" id="PTHR21015">
    <property type="entry name" value="UDP-N-ACETYLGLUCOSAMINE--N-ACETYLMURAMYL-(PENTAPEPTIDE) PYROPHOSPHORYL-UNDECAPRENOL N-ACETYLGLUCOSAMINE TRANSFERASE 1"/>
    <property type="match status" value="1"/>
</dbReference>
<dbReference type="InterPro" id="IPR007235">
    <property type="entry name" value="Glyco_trans_28_C"/>
</dbReference>
<protein>
    <submittedName>
        <fullName evidence="3">Predicted glycosyltransferase</fullName>
    </submittedName>
</protein>
<keyword evidence="4" id="KW-1185">Reference proteome</keyword>
<dbReference type="GO" id="GO:0016758">
    <property type="term" value="F:hexosyltransferase activity"/>
    <property type="evidence" value="ECO:0007669"/>
    <property type="project" value="InterPro"/>
</dbReference>
<dbReference type="InterPro" id="IPR016683">
    <property type="entry name" value="Glyco_trans_28_RedA_prd"/>
</dbReference>
<evidence type="ECO:0000313" key="4">
    <source>
        <dbReference type="Proteomes" id="UP000219111"/>
    </source>
</evidence>
<evidence type="ECO:0000313" key="3">
    <source>
        <dbReference type="EMBL" id="SOC18276.1"/>
    </source>
</evidence>
<dbReference type="Gene3D" id="3.40.50.2000">
    <property type="entry name" value="Glycogen Phosphorylase B"/>
    <property type="match status" value="1"/>
</dbReference>
<name>A0A285TEP4_9RHOB</name>
<sequence>MNSQRLENARILMYSHDTFGLGHLSRCRAIANALVETYRGLSVMIISGATIAGAFDYRVRVDFVKVPSVIKLHNGEYQSMAAHTSLTDTLAMRRAIIRHTAESFRPDIFITDKEPMGLHGEVEETLAYLKARGTRLVLGLREIMDSPELLASEWAGKEMMEKIEAYYDAIWVYGPEGFNDPLAGLDVPETVRARMHYTGFLRRSRPRSEAIQPRPAEGYLLVTTGGGGDGAALVEAVLAAHEHSRATPDEAAVPRTLVVLGPYLPPRERADFIARARTLPNVEIIEFDNRMEDLVAGARCVVAMGGYNTFCEILSFDKPALIVPRTTPRLEQALRAERGQEFGLVRMMPAEDITDTPRFAGALRALCDAPPPSQTVDVRMRAVLEMNGLETVSADVGAWIFSAARPAPPPRPAQSEPAPEIRLGS</sequence>
<reference evidence="4" key="1">
    <citation type="submission" date="2017-08" db="EMBL/GenBank/DDBJ databases">
        <authorList>
            <person name="Varghese N."/>
            <person name="Submissions S."/>
        </authorList>
    </citation>
    <scope>NUCLEOTIDE SEQUENCE [LARGE SCALE GENOMIC DNA]</scope>
    <source>
        <strain evidence="4">JA276</strain>
    </source>
</reference>
<evidence type="ECO:0000256" key="1">
    <source>
        <dbReference type="SAM" id="MobiDB-lite"/>
    </source>
</evidence>
<dbReference type="PIRSF" id="PIRSF017085">
    <property type="entry name" value="Glycosyltransf_RedA_prd"/>
    <property type="match status" value="1"/>
</dbReference>
<accession>A0A285TEP4</accession>
<evidence type="ECO:0000259" key="2">
    <source>
        <dbReference type="Pfam" id="PF04101"/>
    </source>
</evidence>
<feature type="compositionally biased region" description="Low complexity" evidence="1">
    <location>
        <begin position="413"/>
        <end position="425"/>
    </location>
</feature>
<dbReference type="Proteomes" id="UP000219111">
    <property type="component" value="Unassembled WGS sequence"/>
</dbReference>
<dbReference type="Pfam" id="PF04101">
    <property type="entry name" value="Glyco_tran_28_C"/>
    <property type="match status" value="1"/>
</dbReference>
<keyword evidence="3" id="KW-0808">Transferase</keyword>
<dbReference type="SUPFAM" id="SSF53756">
    <property type="entry name" value="UDP-Glycosyltransferase/glycogen phosphorylase"/>
    <property type="match status" value="1"/>
</dbReference>
<gene>
    <name evidence="3" type="ORF">SAMN05877831_11637</name>
</gene>
<organism evidence="3 4">
    <name type="scientific">Rhodobacter maris</name>
    <dbReference type="NCBI Taxonomy" id="446682"/>
    <lineage>
        <taxon>Bacteria</taxon>
        <taxon>Pseudomonadati</taxon>
        <taxon>Pseudomonadota</taxon>
        <taxon>Alphaproteobacteria</taxon>
        <taxon>Rhodobacterales</taxon>
        <taxon>Rhodobacter group</taxon>
        <taxon>Rhodobacter</taxon>
    </lineage>
</organism>
<dbReference type="EMBL" id="OBMT01000016">
    <property type="protein sequence ID" value="SOC18276.1"/>
    <property type="molecule type" value="Genomic_DNA"/>
</dbReference>
<dbReference type="AlphaFoldDB" id="A0A285TEP4"/>
<dbReference type="RefSeq" id="WP_097071178.1">
    <property type="nucleotide sequence ID" value="NZ_OBMT01000016.1"/>
</dbReference>
<proteinExistence type="predicted"/>
<dbReference type="PANTHER" id="PTHR21015:SF28">
    <property type="entry name" value="SLL1722 PROTEIN"/>
    <property type="match status" value="1"/>
</dbReference>